<dbReference type="Proteomes" id="UP000298616">
    <property type="component" value="Chromosome"/>
</dbReference>
<organism evidence="1 2">
    <name type="scientific">Mangrovivirga cuniculi</name>
    <dbReference type="NCBI Taxonomy" id="2715131"/>
    <lineage>
        <taxon>Bacteria</taxon>
        <taxon>Pseudomonadati</taxon>
        <taxon>Bacteroidota</taxon>
        <taxon>Cytophagia</taxon>
        <taxon>Cytophagales</taxon>
        <taxon>Mangrovivirgaceae</taxon>
        <taxon>Mangrovivirga</taxon>
    </lineage>
</organism>
<accession>A0A4D7JA14</accession>
<dbReference type="RefSeq" id="WP_137088916.1">
    <property type="nucleotide sequence ID" value="NZ_CP028923.1"/>
</dbReference>
<keyword evidence="2" id="KW-1185">Reference proteome</keyword>
<evidence type="ECO:0000313" key="2">
    <source>
        <dbReference type="Proteomes" id="UP000298616"/>
    </source>
</evidence>
<protein>
    <submittedName>
        <fullName evidence="1">Uncharacterized protein</fullName>
    </submittedName>
</protein>
<dbReference type="AlphaFoldDB" id="A0A4D7JA14"/>
<sequence>MLRYFPLDKNYILKEAQSDSTDELLLRMVNKVKETYCRLHNPLGLIDNTIEKIQSYQPEDLSHLKSFYLAIAGVYRYKFATDNQLFLNFDGRSHYEIYLQEWADGLDFMIDDLALKQPVFLKIMLELTVFNDGNKNHELLTYRLNNLLKENFDVQIRKKRGAQAYKIA</sequence>
<gene>
    <name evidence="1" type="ORF">DCC35_00415</name>
</gene>
<proteinExistence type="predicted"/>
<dbReference type="OrthoDB" id="979653at2"/>
<reference evidence="1 2" key="1">
    <citation type="submission" date="2018-04" db="EMBL/GenBank/DDBJ databases">
        <title>Complete genome uncultured novel isolate.</title>
        <authorList>
            <person name="Merlino G."/>
        </authorList>
    </citation>
    <scope>NUCLEOTIDE SEQUENCE [LARGE SCALE GENOMIC DNA]</scope>
    <source>
        <strain evidence="2">R1DC9</strain>
    </source>
</reference>
<name>A0A4D7JA14_9BACT</name>
<dbReference type="EMBL" id="CP028923">
    <property type="protein sequence ID" value="QCK13319.1"/>
    <property type="molecule type" value="Genomic_DNA"/>
</dbReference>
<evidence type="ECO:0000313" key="1">
    <source>
        <dbReference type="EMBL" id="QCK13319.1"/>
    </source>
</evidence>
<dbReference type="KEGG" id="fpf:DCC35_00415"/>